<sequence>MAVEDEQGEAGIPLVPPTVPSGPLPPYAVAGDPRHEAFREVLAEADRLAVPVLMGGGVVYVQHGLISPRASKALSLIVDPVGFEVLLGALGSAGWVPARAPSRSIFPVAVVSLWHLASNAYLDLYPIIPGFLRHPVGVFERLWSDRVAMRAFGREVWAVDRLTMMMLAVHSRLGPRSGGPRLEEFRAFFFQQFSVVITPEEKARLPELTRAVGGEGVMRPFFDQLGIPCPPTRVASLAYARARFGVDEVPSAARLLIGRWDSAVRPRPRFARDVRHARRWVLWTAGPQLLLLSRMLPAAALRRRRTLFRALGVAPRTAPRPVSEL</sequence>
<evidence type="ECO:0000313" key="1">
    <source>
        <dbReference type="EMBL" id="NHF63755.1"/>
    </source>
</evidence>
<gene>
    <name evidence="1" type="ORF">FK219_011000</name>
</gene>
<dbReference type="EMBL" id="VIKT02000020">
    <property type="protein sequence ID" value="NHF63755.1"/>
    <property type="molecule type" value="Genomic_DNA"/>
</dbReference>
<dbReference type="RefSeq" id="WP_152583968.1">
    <property type="nucleotide sequence ID" value="NZ_JAVJPO010000023.1"/>
</dbReference>
<comment type="caution">
    <text evidence="1">The sequence shown here is derived from an EMBL/GenBank/DDBJ whole genome shotgun (WGS) entry which is preliminary data.</text>
</comment>
<reference evidence="1 2" key="1">
    <citation type="submission" date="2019-06" db="EMBL/GenBank/DDBJ databases">
        <authorList>
            <person name="De-Chao Zhang Q."/>
        </authorList>
    </citation>
    <scope>NUCLEOTIDE SEQUENCE [LARGE SCALE GENOMIC DNA]</scope>
    <source>
        <strain evidence="1 2">KN1116</strain>
    </source>
</reference>
<dbReference type="OrthoDB" id="3782133at2"/>
<proteinExistence type="predicted"/>
<dbReference type="AlphaFoldDB" id="A0A9E5MIH5"/>
<keyword evidence="2" id="KW-1185">Reference proteome</keyword>
<evidence type="ECO:0000313" key="2">
    <source>
        <dbReference type="Proteomes" id="UP000818266"/>
    </source>
</evidence>
<name>A0A9E5MIH5_9MICO</name>
<accession>A0A9E5MIH5</accession>
<reference evidence="1 2" key="2">
    <citation type="submission" date="2020-03" db="EMBL/GenBank/DDBJ databases">
        <title>Chryseoglobus sp. isolated from a deep-sea seamount.</title>
        <authorList>
            <person name="Zhang D.-C."/>
        </authorList>
    </citation>
    <scope>NUCLEOTIDE SEQUENCE [LARGE SCALE GENOMIC DNA]</scope>
    <source>
        <strain evidence="1 2">KN1116</strain>
    </source>
</reference>
<organism evidence="1 2">
    <name type="scientific">Microcella pacifica</name>
    <dbReference type="NCBI Taxonomy" id="2591847"/>
    <lineage>
        <taxon>Bacteria</taxon>
        <taxon>Bacillati</taxon>
        <taxon>Actinomycetota</taxon>
        <taxon>Actinomycetes</taxon>
        <taxon>Micrococcales</taxon>
        <taxon>Microbacteriaceae</taxon>
        <taxon>Microcella</taxon>
    </lineage>
</organism>
<dbReference type="Proteomes" id="UP000818266">
    <property type="component" value="Unassembled WGS sequence"/>
</dbReference>
<protein>
    <submittedName>
        <fullName evidence="1">Uncharacterized protein</fullName>
    </submittedName>
</protein>